<gene>
    <name evidence="1" type="ORF">AB5J50_41155</name>
</gene>
<accession>A0AB39SKI1</accession>
<evidence type="ECO:0000313" key="1">
    <source>
        <dbReference type="EMBL" id="XDQ66741.1"/>
    </source>
</evidence>
<proteinExistence type="predicted"/>
<dbReference type="EMBL" id="CP163440">
    <property type="protein sequence ID" value="XDQ66741.1"/>
    <property type="molecule type" value="Genomic_DNA"/>
</dbReference>
<dbReference type="RefSeq" id="WP_351696686.1">
    <property type="nucleotide sequence ID" value="NZ_CP163440.1"/>
</dbReference>
<dbReference type="AlphaFoldDB" id="A0AB39SKI1"/>
<name>A0AB39SKI1_9ACTN</name>
<protein>
    <submittedName>
        <fullName evidence="1">Uncharacterized protein</fullName>
    </submittedName>
</protein>
<organism evidence="1">
    <name type="scientific">Streptomyces sp. R35</name>
    <dbReference type="NCBI Taxonomy" id="3238630"/>
    <lineage>
        <taxon>Bacteria</taxon>
        <taxon>Bacillati</taxon>
        <taxon>Actinomycetota</taxon>
        <taxon>Actinomycetes</taxon>
        <taxon>Kitasatosporales</taxon>
        <taxon>Streptomycetaceae</taxon>
        <taxon>Streptomyces</taxon>
    </lineage>
</organism>
<reference evidence="1" key="1">
    <citation type="submission" date="2024-07" db="EMBL/GenBank/DDBJ databases">
        <authorList>
            <person name="Yu S.T."/>
        </authorList>
    </citation>
    <scope>NUCLEOTIDE SEQUENCE</scope>
    <source>
        <strain evidence="1">R35</strain>
    </source>
</reference>
<sequence length="105" mass="11406">MQRKPSVSVVRVVTEGAEAFEAGCDGVRCTLGRAAATDGGRADVQEGRERPWVSSVPVNVQRRRDQHCRRHAQCLFRQEGRELRGVRPVGARLLAGAATCTVAHA</sequence>